<protein>
    <submittedName>
        <fullName evidence="1">Uncharacterized protein</fullName>
    </submittedName>
</protein>
<dbReference type="AlphaFoldDB" id="A0A0P9CYI8"/>
<keyword evidence="2" id="KW-1185">Reference proteome</keyword>
<dbReference type="Proteomes" id="UP000050482">
    <property type="component" value="Unassembled WGS sequence"/>
</dbReference>
<name>A0A0P9CYI8_9BACL</name>
<sequence>MLGKVVSSVGAVVVLGLLGMTVPTTVRLSQLDVGLRSSLHSTSQLVDVESAIIQNNKSLTTLMNTANSMNQTLRTTNQTTGQLEQNIALINKLNEQTLQINDSIGGQTKAGAAHLASIAASLHQLDGSMTNLEQTLSALGGMVQQDVGNMNQMKQAVHSMNSKVPGVAG</sequence>
<dbReference type="OrthoDB" id="2382080at2"/>
<gene>
    <name evidence="1" type="ORF">AN477_19570</name>
</gene>
<dbReference type="EMBL" id="LJCO01000085">
    <property type="protein sequence ID" value="KPV41977.1"/>
    <property type="molecule type" value="Genomic_DNA"/>
</dbReference>
<dbReference type="RefSeq" id="WP_054970878.1">
    <property type="nucleotide sequence ID" value="NZ_LJCO01000085.1"/>
</dbReference>
<evidence type="ECO:0000313" key="1">
    <source>
        <dbReference type="EMBL" id="KPV41977.1"/>
    </source>
</evidence>
<comment type="caution">
    <text evidence="1">The sequence shown here is derived from an EMBL/GenBank/DDBJ whole genome shotgun (WGS) entry which is preliminary data.</text>
</comment>
<evidence type="ECO:0000313" key="2">
    <source>
        <dbReference type="Proteomes" id="UP000050482"/>
    </source>
</evidence>
<proteinExistence type="predicted"/>
<reference evidence="1 2" key="1">
    <citation type="submission" date="2015-09" db="EMBL/GenBank/DDBJ databases">
        <title>Draft genome sequence of Alicyclobacillus ferrooxydans DSM 22381.</title>
        <authorList>
            <person name="Hemp J."/>
        </authorList>
    </citation>
    <scope>NUCLEOTIDE SEQUENCE [LARGE SCALE GENOMIC DNA]</scope>
    <source>
        <strain evidence="1 2">TC-34</strain>
    </source>
</reference>
<accession>A0A0P9CYI8</accession>
<dbReference type="STRING" id="471514.AN477_19570"/>
<organism evidence="1 2">
    <name type="scientific">Alicyclobacillus ferrooxydans</name>
    <dbReference type="NCBI Taxonomy" id="471514"/>
    <lineage>
        <taxon>Bacteria</taxon>
        <taxon>Bacillati</taxon>
        <taxon>Bacillota</taxon>
        <taxon>Bacilli</taxon>
        <taxon>Bacillales</taxon>
        <taxon>Alicyclobacillaceae</taxon>
        <taxon>Alicyclobacillus</taxon>
    </lineage>
</organism>
<dbReference type="PATRIC" id="fig|471514.4.peg.1012"/>